<accession>A0A182R801</accession>
<name>A0A182R801_ANOFN</name>
<dbReference type="VEuPathDB" id="VectorBase:AFUN2_001061"/>
<organism evidence="1">
    <name type="scientific">Anopheles funestus</name>
    <name type="common">African malaria mosquito</name>
    <dbReference type="NCBI Taxonomy" id="62324"/>
    <lineage>
        <taxon>Eukaryota</taxon>
        <taxon>Metazoa</taxon>
        <taxon>Ecdysozoa</taxon>
        <taxon>Arthropoda</taxon>
        <taxon>Hexapoda</taxon>
        <taxon>Insecta</taxon>
        <taxon>Pterygota</taxon>
        <taxon>Neoptera</taxon>
        <taxon>Endopterygota</taxon>
        <taxon>Diptera</taxon>
        <taxon>Nematocera</taxon>
        <taxon>Culicoidea</taxon>
        <taxon>Culicidae</taxon>
        <taxon>Anophelinae</taxon>
        <taxon>Anopheles</taxon>
    </lineage>
</organism>
<proteinExistence type="predicted"/>
<sequence length="113" mass="12917">MEAYPEVSDEIRNLQDAVVTLRMNIPTLYKKLLLKECEIEHQLIIETDVCVPKQPVQDLKKIERVPKQMFPSCNGASDVQEVDNLLNILHKLFPKRDTSNARSSTVLQLEDGV</sequence>
<dbReference type="VEuPathDB" id="VectorBase:AFUN002301"/>
<reference evidence="1" key="1">
    <citation type="submission" date="2020-05" db="UniProtKB">
        <authorList>
            <consortium name="EnsemblMetazoa"/>
        </authorList>
    </citation>
    <scope>IDENTIFICATION</scope>
    <source>
        <strain evidence="1">FUMOZ</strain>
    </source>
</reference>
<protein>
    <submittedName>
        <fullName evidence="1">Uncharacterized protein</fullName>
    </submittedName>
</protein>
<evidence type="ECO:0000313" key="1">
    <source>
        <dbReference type="EnsemblMetazoa" id="AFUN002301-PA"/>
    </source>
</evidence>
<dbReference type="AlphaFoldDB" id="A0A182R801"/>
<dbReference type="EnsemblMetazoa" id="AFUN002301-RA">
    <property type="protein sequence ID" value="AFUN002301-PA"/>
    <property type="gene ID" value="AFUN002301"/>
</dbReference>